<evidence type="ECO:0000313" key="1">
    <source>
        <dbReference type="EMBL" id="MDQ0445207.1"/>
    </source>
</evidence>
<dbReference type="EMBL" id="JAUSVV010000023">
    <property type="protein sequence ID" value="MDQ0445207.1"/>
    <property type="molecule type" value="Genomic_DNA"/>
</dbReference>
<protein>
    <submittedName>
        <fullName evidence="1">Uncharacterized protein</fullName>
    </submittedName>
</protein>
<evidence type="ECO:0000313" key="2">
    <source>
        <dbReference type="Proteomes" id="UP001236369"/>
    </source>
</evidence>
<gene>
    <name evidence="1" type="ORF">QO016_004734</name>
</gene>
<sequence>MISRRGLLAGACGLIASGADALPSRPLPPGFRPGFRFLNPATPAPSLTWDPAFTSTAITLSNNNLTAKNGGTGSDKQTRFNKACPSGKSFVAAYYNSGPSDPGGFGLANASAGIDQGYFGGRNFTMGYYKVGTLIFPDHQLSVNAYNPGDRVEIAYDGTAKLLWARSVTNGTPASWNGSTTANPATGVGGQTFDAGTAPFFGAVNANGGSQWTVTQDGTPPAGFAYPS</sequence>
<accession>A0ABU0HS91</accession>
<comment type="caution">
    <text evidence="1">The sequence shown here is derived from an EMBL/GenBank/DDBJ whole genome shotgun (WGS) entry which is preliminary data.</text>
</comment>
<dbReference type="RefSeq" id="WP_238248698.1">
    <property type="nucleotide sequence ID" value="NZ_BPQX01000021.1"/>
</dbReference>
<proteinExistence type="predicted"/>
<organism evidence="1 2">
    <name type="scientific">Methylobacterium persicinum</name>
    <dbReference type="NCBI Taxonomy" id="374426"/>
    <lineage>
        <taxon>Bacteria</taxon>
        <taxon>Pseudomonadati</taxon>
        <taxon>Pseudomonadota</taxon>
        <taxon>Alphaproteobacteria</taxon>
        <taxon>Hyphomicrobiales</taxon>
        <taxon>Methylobacteriaceae</taxon>
        <taxon>Methylobacterium</taxon>
    </lineage>
</organism>
<name>A0ABU0HS91_9HYPH</name>
<dbReference type="Proteomes" id="UP001236369">
    <property type="component" value="Unassembled WGS sequence"/>
</dbReference>
<keyword evidence="2" id="KW-1185">Reference proteome</keyword>
<reference evidence="1 2" key="1">
    <citation type="submission" date="2023-07" db="EMBL/GenBank/DDBJ databases">
        <title>Genomic Encyclopedia of Type Strains, Phase IV (KMG-IV): sequencing the most valuable type-strain genomes for metagenomic binning, comparative biology and taxonomic classification.</title>
        <authorList>
            <person name="Goeker M."/>
        </authorList>
    </citation>
    <scope>NUCLEOTIDE SEQUENCE [LARGE SCALE GENOMIC DNA]</scope>
    <source>
        <strain evidence="1 2">DSM 19562</strain>
    </source>
</reference>